<evidence type="ECO:0000256" key="1">
    <source>
        <dbReference type="ARBA" id="ARBA00011083"/>
    </source>
</evidence>
<dbReference type="eggNOG" id="KOG3179">
    <property type="taxonomic scope" value="Eukaryota"/>
</dbReference>
<dbReference type="PANTHER" id="PTHR42695">
    <property type="entry name" value="GLUTAMINE AMIDOTRANSFERASE YLR126C-RELATED"/>
    <property type="match status" value="1"/>
</dbReference>
<name>W1PRI7_AMBTC</name>
<dbReference type="InterPro" id="IPR017926">
    <property type="entry name" value="GATASE"/>
</dbReference>
<sequence>MCDPSPRKFALLVTGVLNPQFTSRYGTVTQIFERFLKEAGEVWDTFLVANGDFSFMDGIDDYSGFVVTGSQFDAHANDPWILQLCQTLKCLHHMKKKILGICFGHQVLARALGGSTGRAPIGWDLGLSTVNLETMRIYELFGLDLTSQVKVIEIHQDQVKRLPPDALILGSSHKTRVEMFSIGDHVLGIQSHPELTKAFVRDRTSDLLVRNEIS</sequence>
<dbReference type="Gramene" id="ERN12637">
    <property type="protein sequence ID" value="ERN12637"/>
    <property type="gene ID" value="AMTR_s00025p00235720"/>
</dbReference>
<dbReference type="PROSITE" id="PS51273">
    <property type="entry name" value="GATASE_TYPE_1"/>
    <property type="match status" value="1"/>
</dbReference>
<dbReference type="PANTHER" id="PTHR42695:SF5">
    <property type="entry name" value="GLUTAMINE AMIDOTRANSFERASE YLR126C-RELATED"/>
    <property type="match status" value="1"/>
</dbReference>
<keyword evidence="4" id="KW-1185">Reference proteome</keyword>
<evidence type="ECO:0000313" key="4">
    <source>
        <dbReference type="Proteomes" id="UP000017836"/>
    </source>
</evidence>
<dbReference type="HOGENOM" id="CLU_054974_0_1_1"/>
<dbReference type="CDD" id="cd01741">
    <property type="entry name" value="GATase1_1"/>
    <property type="match status" value="1"/>
</dbReference>
<dbReference type="SUPFAM" id="SSF52317">
    <property type="entry name" value="Class I glutamine amidotransferase-like"/>
    <property type="match status" value="1"/>
</dbReference>
<dbReference type="Pfam" id="PF00117">
    <property type="entry name" value="GATase"/>
    <property type="match status" value="1"/>
</dbReference>
<dbReference type="GO" id="GO:0005829">
    <property type="term" value="C:cytosol"/>
    <property type="evidence" value="ECO:0000318"/>
    <property type="project" value="GO_Central"/>
</dbReference>
<dbReference type="InterPro" id="IPR044992">
    <property type="entry name" value="ChyE-like"/>
</dbReference>
<dbReference type="STRING" id="13333.W1PRI7"/>
<dbReference type="OMA" id="VHVWGTS"/>
<comment type="similarity">
    <text evidence="1">Belongs to the peptidase C26 family.</text>
</comment>
<dbReference type="AlphaFoldDB" id="W1PRI7"/>
<reference evidence="4" key="1">
    <citation type="journal article" date="2013" name="Science">
        <title>The Amborella genome and the evolution of flowering plants.</title>
        <authorList>
            <consortium name="Amborella Genome Project"/>
        </authorList>
    </citation>
    <scope>NUCLEOTIDE SEQUENCE [LARGE SCALE GENOMIC DNA]</scope>
</reference>
<organism evidence="3 4">
    <name type="scientific">Amborella trichopoda</name>
    <dbReference type="NCBI Taxonomy" id="13333"/>
    <lineage>
        <taxon>Eukaryota</taxon>
        <taxon>Viridiplantae</taxon>
        <taxon>Streptophyta</taxon>
        <taxon>Embryophyta</taxon>
        <taxon>Tracheophyta</taxon>
        <taxon>Spermatophyta</taxon>
        <taxon>Magnoliopsida</taxon>
        <taxon>Amborellales</taxon>
        <taxon>Amborellaceae</taxon>
        <taxon>Amborella</taxon>
    </lineage>
</organism>
<dbReference type="EMBL" id="KI392614">
    <property type="protein sequence ID" value="ERN12637.1"/>
    <property type="molecule type" value="Genomic_DNA"/>
</dbReference>
<protein>
    <recommendedName>
        <fullName evidence="2">Glutamine amidotransferase domain-containing protein</fullName>
    </recommendedName>
</protein>
<feature type="domain" description="Glutamine amidotransferase" evidence="2">
    <location>
        <begin position="87"/>
        <end position="196"/>
    </location>
</feature>
<proteinExistence type="inferred from homology"/>
<dbReference type="InterPro" id="IPR029062">
    <property type="entry name" value="Class_I_gatase-like"/>
</dbReference>
<evidence type="ECO:0000259" key="2">
    <source>
        <dbReference type="Pfam" id="PF00117"/>
    </source>
</evidence>
<evidence type="ECO:0000313" key="3">
    <source>
        <dbReference type="EMBL" id="ERN12637.1"/>
    </source>
</evidence>
<dbReference type="Gene3D" id="3.40.50.880">
    <property type="match status" value="1"/>
</dbReference>
<feature type="non-terminal residue" evidence="3">
    <location>
        <position position="214"/>
    </location>
</feature>
<accession>W1PRI7</accession>
<dbReference type="Proteomes" id="UP000017836">
    <property type="component" value="Unassembled WGS sequence"/>
</dbReference>
<gene>
    <name evidence="3" type="ORF">AMTR_s00025p00235720</name>
</gene>